<protein>
    <submittedName>
        <fullName evidence="1">Uncharacterized protein</fullName>
    </submittedName>
</protein>
<name>A0A848ND23_9BURK</name>
<evidence type="ECO:0000313" key="2">
    <source>
        <dbReference type="Proteomes" id="UP000542405"/>
    </source>
</evidence>
<proteinExistence type="predicted"/>
<reference evidence="1 2" key="1">
    <citation type="submission" date="2020-04" db="EMBL/GenBank/DDBJ databases">
        <title>Achromobacter ruhlandii genome sequencing and assembly.</title>
        <authorList>
            <person name="Martins R.C.R."/>
            <person name="Perdigao-Neto L.V."/>
            <person name="Levin A.S.S."/>
            <person name="Costa S.F."/>
        </authorList>
    </citation>
    <scope>NUCLEOTIDE SEQUENCE [LARGE SCALE GENOMIC DNA]</scope>
    <source>
        <strain evidence="1 2">9035ralo</strain>
    </source>
</reference>
<organism evidence="1 2">
    <name type="scientific">Achromobacter ruhlandii</name>
    <dbReference type="NCBI Taxonomy" id="72557"/>
    <lineage>
        <taxon>Bacteria</taxon>
        <taxon>Pseudomonadati</taxon>
        <taxon>Pseudomonadota</taxon>
        <taxon>Betaproteobacteria</taxon>
        <taxon>Burkholderiales</taxon>
        <taxon>Alcaligenaceae</taxon>
        <taxon>Achromobacter</taxon>
    </lineage>
</organism>
<sequence>MLDVPFTANARTLAGRQGDSIRGHAHGTLVQRSGGAPGSVMPVVNDGNNQVPFNANGSDSRYTITSGAQTLIAGGSETRAANVAFHPRIHA</sequence>
<accession>A0A848ND23</accession>
<dbReference type="AlphaFoldDB" id="A0A848ND23"/>
<dbReference type="Proteomes" id="UP000542405">
    <property type="component" value="Unassembled WGS sequence"/>
</dbReference>
<dbReference type="EMBL" id="JABBZE010000006">
    <property type="protein sequence ID" value="NMU88562.1"/>
    <property type="molecule type" value="Genomic_DNA"/>
</dbReference>
<gene>
    <name evidence="1" type="ORF">HGQ98_01495</name>
</gene>
<dbReference type="RefSeq" id="WP_169535719.1">
    <property type="nucleotide sequence ID" value="NZ_JABBZE010000006.1"/>
</dbReference>
<comment type="caution">
    <text evidence="1">The sequence shown here is derived from an EMBL/GenBank/DDBJ whole genome shotgun (WGS) entry which is preliminary data.</text>
</comment>
<evidence type="ECO:0000313" key="1">
    <source>
        <dbReference type="EMBL" id="NMU88562.1"/>
    </source>
</evidence>